<gene>
    <name evidence="1" type="ORF">PDJAM_G00247520</name>
</gene>
<name>A0ACC5YIF3_9TELE</name>
<sequence length="112" mass="12419">MTETIVNDIKAAGGIITLEDLLRYTPVLNESPLKINVGEYTMHFPDAPSSGPVLALILNIVNGYNFSSSSVSTTEKKTLTYHRIIEAFRFAFAKRSRLGDPRYLNITDQVGL</sequence>
<proteinExistence type="predicted"/>
<reference evidence="1" key="1">
    <citation type="submission" date="2020-02" db="EMBL/GenBank/DDBJ databases">
        <title>Genome sequencing of the panga catfish, Pangasius djambal.</title>
        <authorList>
            <person name="Wen M."/>
            <person name="Zahm M."/>
            <person name="Roques C."/>
            <person name="Cabau C."/>
            <person name="Klopp C."/>
            <person name="Donnadieu C."/>
            <person name="Jouanno E."/>
            <person name="Avarre J.-C."/>
            <person name="Campet M."/>
            <person name="Ha T."/>
            <person name="Dugue R."/>
            <person name="Lampietro C."/>
            <person name="Louis A."/>
            <person name="Herpin A."/>
            <person name="Echchiki A."/>
            <person name="Berthelot C."/>
            <person name="Parey E."/>
            <person name="Roest-Crollius H."/>
            <person name="Braasch I."/>
            <person name="Postlethwait J.H."/>
            <person name="Bobe J."/>
            <person name="Montfort J."/>
            <person name="Bouchez O."/>
            <person name="Begum T."/>
            <person name="Schartl M."/>
            <person name="Gustiano R."/>
            <person name="Guiguen Y."/>
        </authorList>
    </citation>
    <scope>NUCLEOTIDE SEQUENCE</scope>
    <source>
        <strain evidence="1">Pdj_M5554</strain>
    </source>
</reference>
<comment type="caution">
    <text evidence="1">The sequence shown here is derived from an EMBL/GenBank/DDBJ whole genome shotgun (WGS) entry which is preliminary data.</text>
</comment>
<dbReference type="Proteomes" id="UP000830395">
    <property type="component" value="Chromosome 8"/>
</dbReference>
<keyword evidence="2" id="KW-1185">Reference proteome</keyword>
<protein>
    <submittedName>
        <fullName evidence="1">Uncharacterized protein</fullName>
    </submittedName>
</protein>
<organism evidence="1 2">
    <name type="scientific">Pangasius djambal</name>
    <dbReference type="NCBI Taxonomy" id="1691987"/>
    <lineage>
        <taxon>Eukaryota</taxon>
        <taxon>Metazoa</taxon>
        <taxon>Chordata</taxon>
        <taxon>Craniata</taxon>
        <taxon>Vertebrata</taxon>
        <taxon>Euteleostomi</taxon>
        <taxon>Actinopterygii</taxon>
        <taxon>Neopterygii</taxon>
        <taxon>Teleostei</taxon>
        <taxon>Ostariophysi</taxon>
        <taxon>Siluriformes</taxon>
        <taxon>Pangasiidae</taxon>
        <taxon>Pangasius</taxon>
    </lineage>
</organism>
<dbReference type="EMBL" id="CM040982">
    <property type="protein sequence ID" value="MCJ8735469.1"/>
    <property type="molecule type" value="Genomic_DNA"/>
</dbReference>
<evidence type="ECO:0000313" key="2">
    <source>
        <dbReference type="Proteomes" id="UP000830395"/>
    </source>
</evidence>
<accession>A0ACC5YIF3</accession>
<evidence type="ECO:0000313" key="1">
    <source>
        <dbReference type="EMBL" id="MCJ8735469.1"/>
    </source>
</evidence>